<dbReference type="Proteomes" id="UP000661435">
    <property type="component" value="Unassembled WGS sequence"/>
</dbReference>
<dbReference type="RefSeq" id="WP_186907918.1">
    <property type="nucleotide sequence ID" value="NZ_JACOPP010000012.1"/>
</dbReference>
<dbReference type="InterPro" id="IPR008988">
    <property type="entry name" value="Transcriptional_repressor_C"/>
</dbReference>
<protein>
    <submittedName>
        <fullName evidence="3">Ferrous iron transport protein A</fullName>
    </submittedName>
</protein>
<sequence>MSEYSLSALRVGQSAYVAEIQADEAMRRRLLDLGLIRGTRVTCTAKSPAGDPAAYLIRGAVIALRGRDARGVRLEGLCPERAPAGRTALA</sequence>
<evidence type="ECO:0000256" key="1">
    <source>
        <dbReference type="ARBA" id="ARBA00023004"/>
    </source>
</evidence>
<dbReference type="SUPFAM" id="SSF50037">
    <property type="entry name" value="C-terminal domain of transcriptional repressors"/>
    <property type="match status" value="1"/>
</dbReference>
<dbReference type="AlphaFoldDB" id="A0A8J6MAM5"/>
<evidence type="ECO:0000259" key="2">
    <source>
        <dbReference type="SMART" id="SM00899"/>
    </source>
</evidence>
<evidence type="ECO:0000313" key="4">
    <source>
        <dbReference type="Proteomes" id="UP000661435"/>
    </source>
</evidence>
<dbReference type="EMBL" id="JACOPP010000012">
    <property type="protein sequence ID" value="MBC5734029.1"/>
    <property type="molecule type" value="Genomic_DNA"/>
</dbReference>
<dbReference type="PANTHER" id="PTHR42954">
    <property type="entry name" value="FE(2+) TRANSPORT PROTEIN A"/>
    <property type="match status" value="1"/>
</dbReference>
<dbReference type="PANTHER" id="PTHR42954:SF2">
    <property type="entry name" value="FE(2+) TRANSPORT PROTEIN A"/>
    <property type="match status" value="1"/>
</dbReference>
<keyword evidence="1" id="KW-0408">Iron</keyword>
<name>A0A8J6MAM5_9FIRM</name>
<organism evidence="3 4">
    <name type="scientific">Lawsonibacter hominis</name>
    <dbReference type="NCBI Taxonomy" id="2763053"/>
    <lineage>
        <taxon>Bacteria</taxon>
        <taxon>Bacillati</taxon>
        <taxon>Bacillota</taxon>
        <taxon>Clostridia</taxon>
        <taxon>Eubacteriales</taxon>
        <taxon>Oscillospiraceae</taxon>
        <taxon>Lawsonibacter</taxon>
    </lineage>
</organism>
<proteinExistence type="predicted"/>
<keyword evidence="4" id="KW-1185">Reference proteome</keyword>
<dbReference type="InterPro" id="IPR038157">
    <property type="entry name" value="FeoA_core_dom"/>
</dbReference>
<dbReference type="InterPro" id="IPR052713">
    <property type="entry name" value="FeoA"/>
</dbReference>
<reference evidence="3" key="1">
    <citation type="submission" date="2020-08" db="EMBL/GenBank/DDBJ databases">
        <title>Genome public.</title>
        <authorList>
            <person name="Liu C."/>
            <person name="Sun Q."/>
        </authorList>
    </citation>
    <scope>NUCLEOTIDE SEQUENCE</scope>
    <source>
        <strain evidence="3">NSJ-51</strain>
    </source>
</reference>
<evidence type="ECO:0000313" key="3">
    <source>
        <dbReference type="EMBL" id="MBC5734029.1"/>
    </source>
</evidence>
<gene>
    <name evidence="3" type="ORF">H8S57_09870</name>
</gene>
<dbReference type="Gene3D" id="2.30.30.90">
    <property type="match status" value="1"/>
</dbReference>
<accession>A0A8J6MAM5</accession>
<dbReference type="GO" id="GO:0046914">
    <property type="term" value="F:transition metal ion binding"/>
    <property type="evidence" value="ECO:0007669"/>
    <property type="project" value="InterPro"/>
</dbReference>
<dbReference type="SMART" id="SM00899">
    <property type="entry name" value="FeoA"/>
    <property type="match status" value="1"/>
</dbReference>
<dbReference type="Pfam" id="PF04023">
    <property type="entry name" value="FeoA"/>
    <property type="match status" value="1"/>
</dbReference>
<dbReference type="InterPro" id="IPR007167">
    <property type="entry name" value="Fe-transptr_FeoA-like"/>
</dbReference>
<comment type="caution">
    <text evidence="3">The sequence shown here is derived from an EMBL/GenBank/DDBJ whole genome shotgun (WGS) entry which is preliminary data.</text>
</comment>
<feature type="domain" description="Ferrous iron transporter FeoA-like" evidence="2">
    <location>
        <begin position="4"/>
        <end position="76"/>
    </location>
</feature>